<reference evidence="3" key="1">
    <citation type="submission" date="2025-08" db="UniProtKB">
        <authorList>
            <consortium name="RefSeq"/>
        </authorList>
    </citation>
    <scope>IDENTIFICATION</scope>
    <source>
        <tissue evidence="3">Etiolated seedlings</tissue>
    </source>
</reference>
<dbReference type="OrthoDB" id="1426776at2759"/>
<name>A0A1S3EJ35_CICAR</name>
<gene>
    <name evidence="3" type="primary">LOC105852799</name>
</gene>
<dbReference type="Proteomes" id="UP000087171">
    <property type="component" value="Unplaced"/>
</dbReference>
<accession>A0A1S3EJ35</accession>
<dbReference type="Pfam" id="PF17919">
    <property type="entry name" value="RT_RNaseH_2"/>
    <property type="match status" value="1"/>
</dbReference>
<evidence type="ECO:0000313" key="2">
    <source>
        <dbReference type="Proteomes" id="UP000087171"/>
    </source>
</evidence>
<dbReference type="InterPro" id="IPR041577">
    <property type="entry name" value="RT_RNaseH_2"/>
</dbReference>
<proteinExistence type="predicted"/>
<protein>
    <submittedName>
        <fullName evidence="3">Uncharacterized protein LOC105852799</fullName>
    </submittedName>
</protein>
<dbReference type="RefSeq" id="XP_012574956.1">
    <property type="nucleotide sequence ID" value="XM_012719502.1"/>
</dbReference>
<feature type="domain" description="Reverse transcriptase/retrotransposon-derived protein RNase H-like" evidence="1">
    <location>
        <begin position="28"/>
        <end position="102"/>
    </location>
</feature>
<evidence type="ECO:0000259" key="1">
    <source>
        <dbReference type="Pfam" id="PF17919"/>
    </source>
</evidence>
<evidence type="ECO:0000313" key="3">
    <source>
        <dbReference type="RefSeq" id="XP_012574956.1"/>
    </source>
</evidence>
<dbReference type="STRING" id="3827.A0A1S3EJ35"/>
<dbReference type="PANTHER" id="PTHR34072:SF52">
    <property type="entry name" value="RIBONUCLEASE H"/>
    <property type="match status" value="1"/>
</dbReference>
<dbReference type="InterPro" id="IPR043502">
    <property type="entry name" value="DNA/RNA_pol_sf"/>
</dbReference>
<keyword evidence="2" id="KW-1185">Reference proteome</keyword>
<dbReference type="Gene3D" id="3.30.70.270">
    <property type="match status" value="1"/>
</dbReference>
<dbReference type="InterPro" id="IPR043128">
    <property type="entry name" value="Rev_trsase/Diguanyl_cyclase"/>
</dbReference>
<dbReference type="AlphaFoldDB" id="A0A1S3EJ35"/>
<dbReference type="SUPFAM" id="SSF56672">
    <property type="entry name" value="DNA/RNA polymerases"/>
    <property type="match status" value="1"/>
</dbReference>
<organism evidence="2 3">
    <name type="scientific">Cicer arietinum</name>
    <name type="common">Chickpea</name>
    <name type="synonym">Garbanzo</name>
    <dbReference type="NCBI Taxonomy" id="3827"/>
    <lineage>
        <taxon>Eukaryota</taxon>
        <taxon>Viridiplantae</taxon>
        <taxon>Streptophyta</taxon>
        <taxon>Embryophyta</taxon>
        <taxon>Tracheophyta</taxon>
        <taxon>Spermatophyta</taxon>
        <taxon>Magnoliopsida</taxon>
        <taxon>eudicotyledons</taxon>
        <taxon>Gunneridae</taxon>
        <taxon>Pentapetalae</taxon>
        <taxon>rosids</taxon>
        <taxon>fabids</taxon>
        <taxon>Fabales</taxon>
        <taxon>Fabaceae</taxon>
        <taxon>Papilionoideae</taxon>
        <taxon>50 kb inversion clade</taxon>
        <taxon>NPAAA clade</taxon>
        <taxon>Hologalegina</taxon>
        <taxon>IRL clade</taxon>
        <taxon>Cicereae</taxon>
        <taxon>Cicer</taxon>
    </lineage>
</organism>
<dbReference type="PANTHER" id="PTHR34072">
    <property type="entry name" value="ENZYMATIC POLYPROTEIN-RELATED"/>
    <property type="match status" value="1"/>
</dbReference>
<sequence>MDPSKVEAILKWEHPKNVTEVRSFLGLSFWTLKTKLTTTPVLAIPDPPLSFEVYCDASLKGLGFVLMQNNQVVAYASRKLKSHDGNYPTHDLELAAIVFALKI</sequence>